<protein>
    <submittedName>
        <fullName evidence="1">Uncharacterized protein</fullName>
    </submittedName>
</protein>
<organism evidence="1 2">
    <name type="scientific">Puccinia sorghi</name>
    <dbReference type="NCBI Taxonomy" id="27349"/>
    <lineage>
        <taxon>Eukaryota</taxon>
        <taxon>Fungi</taxon>
        <taxon>Dikarya</taxon>
        <taxon>Basidiomycota</taxon>
        <taxon>Pucciniomycotina</taxon>
        <taxon>Pucciniomycetes</taxon>
        <taxon>Pucciniales</taxon>
        <taxon>Pucciniaceae</taxon>
        <taxon>Puccinia</taxon>
    </lineage>
</organism>
<proteinExistence type="predicted"/>
<evidence type="ECO:0000313" key="2">
    <source>
        <dbReference type="Proteomes" id="UP000037035"/>
    </source>
</evidence>
<dbReference type="VEuPathDB" id="FungiDB:VP01_3888g1"/>
<dbReference type="EMBL" id="LAVV01008932">
    <property type="protein sequence ID" value="KNZ51611.1"/>
    <property type="molecule type" value="Genomic_DNA"/>
</dbReference>
<gene>
    <name evidence="1" type="ORF">VP01_3888g1</name>
</gene>
<dbReference type="Proteomes" id="UP000037035">
    <property type="component" value="Unassembled WGS sequence"/>
</dbReference>
<reference evidence="1 2" key="1">
    <citation type="submission" date="2015-08" db="EMBL/GenBank/DDBJ databases">
        <title>Next Generation Sequencing and Analysis of the Genome of Puccinia sorghi L Schw, the Causal Agent of Maize Common Rust.</title>
        <authorList>
            <person name="Rochi L."/>
            <person name="Burguener G."/>
            <person name="Darino M."/>
            <person name="Turjanski A."/>
            <person name="Kreff E."/>
            <person name="Dieguez M.J."/>
            <person name="Sacco F."/>
        </authorList>
    </citation>
    <scope>NUCLEOTIDE SEQUENCE [LARGE SCALE GENOMIC DNA]</scope>
    <source>
        <strain evidence="1 2">RO10H11247</strain>
    </source>
</reference>
<name>A0A0L6UST5_9BASI</name>
<sequence length="615" mass="69122">MKAWLNHAACQLPVEQVFFFFSGASRSNSFNPTLSTKTFFKSTKCVSFGSSLQNPMLWCSVWVTRLKSHCTGGIYHIKPGGNYHIKPGGSYHIIRGVIYIITRGGRYHDVLGMLEGGDVNCKRRDERPRLKSLQYMKVNSRFHSLYCIVHGILGPHSRYFIVNGIFGGSVRTVQQYMWRNAGLQSLYCIVHEMFWVAVCTALVQLCMAESGLWLGKYGNRSLEDVELVVVVFPLNKKKNNSSGGLVTTKCLQVIQGLQQQLSRHITSAAAQFIVISVVEEIAAVSAISSADGMESIFRTFGRLSRLSFVFVRGGGSVAKKRGGLGRQELLRRVLKGKTGLAEKPGGLDFAQRGLRGEADAGAVLHGVEIGGYWGCGKRGGAVGENRIVGVWTEEGAGFSSVKHSFITFKAEYSEFLSGLQQQRAKLHTPFGHHQDTSLKNTYSILKPYNTLNQYRRTPAFRILQCMIGAILDYSTYLKPLLDRPIGPSSYWRCRYNKTSLSPISFSKIINSFNQHNWVESGVDKTSKPFNSGVDRKNRNLDGSVGKTNRNLDINYRTNINLDGKDRTNRNGRQGYNKQDFKDRTWIEEKLKNWEREFVSEHCDQVARKKSLDLEK</sequence>
<comment type="caution">
    <text evidence="1">The sequence shown here is derived from an EMBL/GenBank/DDBJ whole genome shotgun (WGS) entry which is preliminary data.</text>
</comment>
<dbReference type="AlphaFoldDB" id="A0A0L6UST5"/>
<keyword evidence="2" id="KW-1185">Reference proteome</keyword>
<accession>A0A0L6UST5</accession>
<evidence type="ECO:0000313" key="1">
    <source>
        <dbReference type="EMBL" id="KNZ51611.1"/>
    </source>
</evidence>